<keyword evidence="1" id="KW-1133">Transmembrane helix</keyword>
<dbReference type="EMBL" id="CAJHJT010000001">
    <property type="protein sequence ID" value="CAD6993909.1"/>
    <property type="molecule type" value="Genomic_DNA"/>
</dbReference>
<reference evidence="2" key="1">
    <citation type="submission" date="2020-11" db="EMBL/GenBank/DDBJ databases">
        <authorList>
            <person name="Whitehead M."/>
        </authorList>
    </citation>
    <scope>NUCLEOTIDE SEQUENCE</scope>
    <source>
        <strain evidence="2">EGII</strain>
    </source>
</reference>
<evidence type="ECO:0000313" key="2">
    <source>
        <dbReference type="EMBL" id="CAD6993909.1"/>
    </source>
</evidence>
<feature type="transmembrane region" description="Helical" evidence="1">
    <location>
        <begin position="32"/>
        <end position="50"/>
    </location>
</feature>
<sequence length="128" mass="15158">MKKYSRGADSSEYLFRVVHIPKVKLKNSFSKITSHFSCFYVFRFVILLSFVSTYRVKVRVLVFVDTLVYLAIPKKKINKGYTTEEFPPLTRIRQQNYYNRCYLNNCIWATIKISHSTIVLLFILKLTV</sequence>
<dbReference type="Proteomes" id="UP000606786">
    <property type="component" value="Unassembled WGS sequence"/>
</dbReference>
<evidence type="ECO:0000256" key="1">
    <source>
        <dbReference type="SAM" id="Phobius"/>
    </source>
</evidence>
<accession>A0A811U4U8</accession>
<organism evidence="2 3">
    <name type="scientific">Ceratitis capitata</name>
    <name type="common">Mediterranean fruit fly</name>
    <name type="synonym">Tephritis capitata</name>
    <dbReference type="NCBI Taxonomy" id="7213"/>
    <lineage>
        <taxon>Eukaryota</taxon>
        <taxon>Metazoa</taxon>
        <taxon>Ecdysozoa</taxon>
        <taxon>Arthropoda</taxon>
        <taxon>Hexapoda</taxon>
        <taxon>Insecta</taxon>
        <taxon>Pterygota</taxon>
        <taxon>Neoptera</taxon>
        <taxon>Endopterygota</taxon>
        <taxon>Diptera</taxon>
        <taxon>Brachycera</taxon>
        <taxon>Muscomorpha</taxon>
        <taxon>Tephritoidea</taxon>
        <taxon>Tephritidae</taxon>
        <taxon>Ceratitis</taxon>
        <taxon>Ceratitis</taxon>
    </lineage>
</organism>
<proteinExistence type="predicted"/>
<feature type="transmembrane region" description="Helical" evidence="1">
    <location>
        <begin position="101"/>
        <end position="124"/>
    </location>
</feature>
<keyword evidence="1" id="KW-0472">Membrane</keyword>
<dbReference type="AlphaFoldDB" id="A0A811U4U8"/>
<protein>
    <submittedName>
        <fullName evidence="2">(Mediterranean fruit fly) hypothetical protein</fullName>
    </submittedName>
</protein>
<comment type="caution">
    <text evidence="2">The sequence shown here is derived from an EMBL/GenBank/DDBJ whole genome shotgun (WGS) entry which is preliminary data.</text>
</comment>
<gene>
    <name evidence="2" type="ORF">CCAP1982_LOCUS2701</name>
</gene>
<evidence type="ECO:0000313" key="3">
    <source>
        <dbReference type="Proteomes" id="UP000606786"/>
    </source>
</evidence>
<name>A0A811U4U8_CERCA</name>
<keyword evidence="3" id="KW-1185">Reference proteome</keyword>
<keyword evidence="1" id="KW-0812">Transmembrane</keyword>